<reference evidence="1" key="1">
    <citation type="journal article" date="2019" name="Emerg. Microbes Infect.">
        <title>Comprehensive subspecies identification of 175 nontuberculous mycobacteria species based on 7547 genomic profiles.</title>
        <authorList>
            <person name="Matsumoto Y."/>
            <person name="Kinjo T."/>
            <person name="Motooka D."/>
            <person name="Nabeya D."/>
            <person name="Jung N."/>
            <person name="Uechi K."/>
            <person name="Horii T."/>
            <person name="Iida T."/>
            <person name="Fujita J."/>
            <person name="Nakamura S."/>
        </authorList>
    </citation>
    <scope>NUCLEOTIDE SEQUENCE [LARGE SCALE GENOMIC DNA]</scope>
    <source>
        <strain evidence="1">JCM 13671</strain>
    </source>
</reference>
<dbReference type="Proteomes" id="UP000466931">
    <property type="component" value="Chromosome"/>
</dbReference>
<dbReference type="Pfam" id="PF08021">
    <property type="entry name" value="FAD_binding_9"/>
    <property type="match status" value="1"/>
</dbReference>
<dbReference type="InterPro" id="IPR039374">
    <property type="entry name" value="SIP_fam"/>
</dbReference>
<dbReference type="PANTHER" id="PTHR30157">
    <property type="entry name" value="FERRIC REDUCTASE, NADPH-DEPENDENT"/>
    <property type="match status" value="1"/>
</dbReference>
<sequence>MGHSPATVVHVGTPAPMFRRIGLDIEDPEALQVAPGPDSAVGVYFSPGDPAGQGRNYTVRRHRGARIEIDVFVQSDGPGATWARTAREGQRVGLDHARSWYRPPASTRWQLLVCDVAGLPAATRILEEPAPGTSVVVVAEVLDEAHLKCLRVRADVTVVSSVGTGNGAGPSRLAAMVQGLTLPQGPGYCWFGGEAAQSRMVRRHLRDTGWSIDQTDITGYWRWNSEEWDARYALVADTLFKSYQRAVAAGRSEKAAAEEFDEALEREGL</sequence>
<dbReference type="InterPro" id="IPR007037">
    <property type="entry name" value="SIP_rossman_dom"/>
</dbReference>
<name>A0A7I7XWR0_9MYCO</name>
<dbReference type="InterPro" id="IPR039261">
    <property type="entry name" value="FNR_nucleotide-bd"/>
</dbReference>
<dbReference type="AlphaFoldDB" id="A0A7I7XWR0"/>
<accession>A0A7I7XWR0</accession>
<dbReference type="InterPro" id="IPR013113">
    <property type="entry name" value="SIP_FAD-bd"/>
</dbReference>
<dbReference type="Pfam" id="PF04954">
    <property type="entry name" value="SIP"/>
    <property type="match status" value="1"/>
</dbReference>
<dbReference type="CDD" id="cd06193">
    <property type="entry name" value="siderophore_interacting"/>
    <property type="match status" value="1"/>
</dbReference>
<dbReference type="PANTHER" id="PTHR30157:SF0">
    <property type="entry name" value="NADPH-DEPENDENT FERRIC-CHELATE REDUCTASE"/>
    <property type="match status" value="1"/>
</dbReference>
<gene>
    <name evidence="1" type="ORF">MCNF_23240</name>
</gene>
<evidence type="ECO:0000313" key="1">
    <source>
        <dbReference type="EMBL" id="BBZ33719.1"/>
    </source>
</evidence>
<dbReference type="Gene3D" id="2.40.30.10">
    <property type="entry name" value="Translation factors"/>
    <property type="match status" value="1"/>
</dbReference>
<keyword evidence="2" id="KW-1185">Reference proteome</keyword>
<dbReference type="InterPro" id="IPR017927">
    <property type="entry name" value="FAD-bd_FR_type"/>
</dbReference>
<dbReference type="Gene3D" id="3.40.50.80">
    <property type="entry name" value="Nucleotide-binding domain of ferredoxin-NADP reductase (FNR) module"/>
    <property type="match status" value="1"/>
</dbReference>
<dbReference type="EMBL" id="AP022612">
    <property type="protein sequence ID" value="BBZ33719.1"/>
    <property type="molecule type" value="Genomic_DNA"/>
</dbReference>
<dbReference type="OrthoDB" id="9814826at2"/>
<proteinExistence type="predicted"/>
<dbReference type="GO" id="GO:0016491">
    <property type="term" value="F:oxidoreductase activity"/>
    <property type="evidence" value="ECO:0007669"/>
    <property type="project" value="InterPro"/>
</dbReference>
<reference evidence="1" key="2">
    <citation type="submission" date="2020-02" db="EMBL/GenBank/DDBJ databases">
        <authorList>
            <person name="Matsumoto Y."/>
            <person name="Motooka D."/>
            <person name="Nakamura S."/>
        </authorList>
    </citation>
    <scope>NUCLEOTIDE SEQUENCE</scope>
    <source>
        <strain evidence="1">JCM 13671</strain>
    </source>
</reference>
<protein>
    <submittedName>
        <fullName evidence="1">Siderophore-interacting protein</fullName>
    </submittedName>
</protein>
<dbReference type="PROSITE" id="PS51384">
    <property type="entry name" value="FAD_FR"/>
    <property type="match status" value="1"/>
</dbReference>
<evidence type="ECO:0000313" key="2">
    <source>
        <dbReference type="Proteomes" id="UP000466931"/>
    </source>
</evidence>
<organism evidence="1 2">
    <name type="scientific">Mycolicibacterium confluentis</name>
    <dbReference type="NCBI Taxonomy" id="28047"/>
    <lineage>
        <taxon>Bacteria</taxon>
        <taxon>Bacillati</taxon>
        <taxon>Actinomycetota</taxon>
        <taxon>Actinomycetes</taxon>
        <taxon>Mycobacteriales</taxon>
        <taxon>Mycobacteriaceae</taxon>
        <taxon>Mycolicibacterium</taxon>
    </lineage>
</organism>
<dbReference type="RefSeq" id="WP_085151073.1">
    <property type="nucleotide sequence ID" value="NZ_AP022612.1"/>
</dbReference>